<keyword evidence="9" id="KW-1185">Reference proteome</keyword>
<organism evidence="8 9">
    <name type="scientific">Acetobacter sacchari</name>
    <dbReference type="NCBI Taxonomy" id="2661687"/>
    <lineage>
        <taxon>Bacteria</taxon>
        <taxon>Pseudomonadati</taxon>
        <taxon>Pseudomonadota</taxon>
        <taxon>Alphaproteobacteria</taxon>
        <taxon>Acetobacterales</taxon>
        <taxon>Acetobacteraceae</taxon>
        <taxon>Acetobacter</taxon>
    </lineage>
</organism>
<evidence type="ECO:0000313" key="9">
    <source>
        <dbReference type="Proteomes" id="UP000664771"/>
    </source>
</evidence>
<evidence type="ECO:0000256" key="4">
    <source>
        <dbReference type="ARBA" id="ARBA00023014"/>
    </source>
</evidence>
<protein>
    <submittedName>
        <fullName evidence="8">Rieske (2Fe-2S) protein</fullName>
    </submittedName>
</protein>
<evidence type="ECO:0000313" key="8">
    <source>
        <dbReference type="EMBL" id="MBO1359910.1"/>
    </source>
</evidence>
<keyword evidence="2" id="KW-0479">Metal-binding</keyword>
<evidence type="ECO:0000256" key="2">
    <source>
        <dbReference type="ARBA" id="ARBA00022723"/>
    </source>
</evidence>
<proteinExistence type="predicted"/>
<dbReference type="EMBL" id="JAFVMF010000008">
    <property type="protein sequence ID" value="MBO1359910.1"/>
    <property type="molecule type" value="Genomic_DNA"/>
</dbReference>
<dbReference type="InterPro" id="IPR017941">
    <property type="entry name" value="Rieske_2Fe-2S"/>
</dbReference>
<accession>A0ABS3LVG8</accession>
<evidence type="ECO:0000259" key="7">
    <source>
        <dbReference type="PROSITE" id="PS51296"/>
    </source>
</evidence>
<name>A0ABS3LVG8_9PROT</name>
<evidence type="ECO:0000256" key="3">
    <source>
        <dbReference type="ARBA" id="ARBA00023004"/>
    </source>
</evidence>
<dbReference type="Proteomes" id="UP000664771">
    <property type="component" value="Unassembled WGS sequence"/>
</dbReference>
<dbReference type="PANTHER" id="PTHR10134">
    <property type="entry name" value="CYTOCHROME B-C1 COMPLEX SUBUNIT RIESKE, MITOCHONDRIAL"/>
    <property type="match status" value="1"/>
</dbReference>
<dbReference type="InterPro" id="IPR005805">
    <property type="entry name" value="Rieske_Fe-S_prot_C"/>
</dbReference>
<dbReference type="PRINTS" id="PR00162">
    <property type="entry name" value="RIESKE"/>
</dbReference>
<reference evidence="8 9" key="1">
    <citation type="submission" date="2021-03" db="EMBL/GenBank/DDBJ databases">
        <title>The complete genome sequence of Acetobacter sacchari TBRC 11175.</title>
        <authorList>
            <person name="Charoenyingcharoen P."/>
            <person name="Yukphan P."/>
        </authorList>
    </citation>
    <scope>NUCLEOTIDE SEQUENCE [LARGE SCALE GENOMIC DNA]</scope>
    <source>
        <strain evidence="8 9">TBRC 11175</strain>
    </source>
</reference>
<keyword evidence="3" id="KW-0408">Iron</keyword>
<dbReference type="Gene3D" id="2.102.10.10">
    <property type="entry name" value="Rieske [2Fe-2S] iron-sulphur domain"/>
    <property type="match status" value="1"/>
</dbReference>
<comment type="caution">
    <text evidence="8">The sequence shown here is derived from an EMBL/GenBank/DDBJ whole genome shotgun (WGS) entry which is preliminary data.</text>
</comment>
<keyword evidence="1" id="KW-0001">2Fe-2S</keyword>
<evidence type="ECO:0000256" key="5">
    <source>
        <dbReference type="ARBA" id="ARBA00023157"/>
    </source>
</evidence>
<feature type="domain" description="Rieske" evidence="7">
    <location>
        <begin position="20"/>
        <end position="115"/>
    </location>
</feature>
<evidence type="ECO:0000256" key="6">
    <source>
        <dbReference type="ARBA" id="ARBA00034078"/>
    </source>
</evidence>
<gene>
    <name evidence="8" type="ORF">J2D73_08890</name>
</gene>
<sequence length="131" mass="14418">MSDNAEKRLTPHDILSVHAPIMCWPINSENGDPRKETSFNRFWILQTPTAIVGFSVICPHAGCFVSGWNVERRLLVCPCHGSAYDVDHNGQVMDGPAPSPLPYVHIEEEEGFLRIASAISRPVGAHASRAD</sequence>
<comment type="cofactor">
    <cofactor evidence="6">
        <name>[2Fe-2S] cluster</name>
        <dbReference type="ChEBI" id="CHEBI:190135"/>
    </cofactor>
</comment>
<evidence type="ECO:0000256" key="1">
    <source>
        <dbReference type="ARBA" id="ARBA00022714"/>
    </source>
</evidence>
<keyword evidence="5" id="KW-1015">Disulfide bond</keyword>
<dbReference type="Pfam" id="PF00355">
    <property type="entry name" value="Rieske"/>
    <property type="match status" value="1"/>
</dbReference>
<dbReference type="InterPro" id="IPR014349">
    <property type="entry name" value="Rieske_Fe-S_prot"/>
</dbReference>
<dbReference type="SUPFAM" id="SSF50022">
    <property type="entry name" value="ISP domain"/>
    <property type="match status" value="1"/>
</dbReference>
<keyword evidence="4" id="KW-0411">Iron-sulfur</keyword>
<dbReference type="InterPro" id="IPR036922">
    <property type="entry name" value="Rieske_2Fe-2S_sf"/>
</dbReference>
<dbReference type="CDD" id="cd03467">
    <property type="entry name" value="Rieske"/>
    <property type="match status" value="1"/>
</dbReference>
<dbReference type="PROSITE" id="PS51296">
    <property type="entry name" value="RIESKE"/>
    <property type="match status" value="1"/>
</dbReference>